<dbReference type="RefSeq" id="WP_182457662.1">
    <property type="nucleotide sequence ID" value="NZ_CP059732.1"/>
</dbReference>
<dbReference type="AlphaFoldDB" id="A0A7G5GNV4"/>
<evidence type="ECO:0000256" key="3">
    <source>
        <dbReference type="ARBA" id="ARBA00022722"/>
    </source>
</evidence>
<name>A0A7G5GNV4_9BACT</name>
<feature type="domain" description="PIN" evidence="8">
    <location>
        <begin position="4"/>
        <end position="126"/>
    </location>
</feature>
<comment type="cofactor">
    <cofactor evidence="1">
        <name>Mg(2+)</name>
        <dbReference type="ChEBI" id="CHEBI:18420"/>
    </cofactor>
</comment>
<evidence type="ECO:0000256" key="5">
    <source>
        <dbReference type="ARBA" id="ARBA00022801"/>
    </source>
</evidence>
<evidence type="ECO:0000256" key="6">
    <source>
        <dbReference type="ARBA" id="ARBA00022842"/>
    </source>
</evidence>
<dbReference type="PANTHER" id="PTHR33653:SF1">
    <property type="entry name" value="RIBONUCLEASE VAPC2"/>
    <property type="match status" value="1"/>
</dbReference>
<gene>
    <name evidence="9" type="ORF">H3H32_21370</name>
</gene>
<dbReference type="Gene3D" id="3.40.50.1010">
    <property type="entry name" value="5'-nuclease"/>
    <property type="match status" value="1"/>
</dbReference>
<dbReference type="KEGG" id="sfol:H3H32_21370"/>
<accession>A0A7G5GNV4</accession>
<evidence type="ECO:0000256" key="4">
    <source>
        <dbReference type="ARBA" id="ARBA00022723"/>
    </source>
</evidence>
<dbReference type="PANTHER" id="PTHR33653">
    <property type="entry name" value="RIBONUCLEASE VAPC2"/>
    <property type="match status" value="1"/>
</dbReference>
<evidence type="ECO:0000256" key="7">
    <source>
        <dbReference type="ARBA" id="ARBA00038093"/>
    </source>
</evidence>
<dbReference type="InterPro" id="IPR050556">
    <property type="entry name" value="Type_II_TA_system_RNase"/>
</dbReference>
<keyword evidence="3" id="KW-0540">Nuclease</keyword>
<keyword evidence="10" id="KW-1185">Reference proteome</keyword>
<dbReference type="Pfam" id="PF01850">
    <property type="entry name" value="PIN"/>
    <property type="match status" value="1"/>
</dbReference>
<dbReference type="InterPro" id="IPR002716">
    <property type="entry name" value="PIN_dom"/>
</dbReference>
<dbReference type="Proteomes" id="UP000515369">
    <property type="component" value="Chromosome"/>
</dbReference>
<dbReference type="SUPFAM" id="SSF88723">
    <property type="entry name" value="PIN domain-like"/>
    <property type="match status" value="1"/>
</dbReference>
<comment type="similarity">
    <text evidence="7">Belongs to the PINc/VapC protein family.</text>
</comment>
<dbReference type="InterPro" id="IPR029060">
    <property type="entry name" value="PIN-like_dom_sf"/>
</dbReference>
<evidence type="ECO:0000259" key="8">
    <source>
        <dbReference type="Pfam" id="PF01850"/>
    </source>
</evidence>
<dbReference type="EMBL" id="CP059732">
    <property type="protein sequence ID" value="QMW00546.1"/>
    <property type="molecule type" value="Genomic_DNA"/>
</dbReference>
<evidence type="ECO:0000313" key="9">
    <source>
        <dbReference type="EMBL" id="QMW00546.1"/>
    </source>
</evidence>
<protein>
    <submittedName>
        <fullName evidence="9">PIN domain-containing protein</fullName>
    </submittedName>
</protein>
<reference evidence="9 10" key="1">
    <citation type="submission" date="2020-07" db="EMBL/GenBank/DDBJ databases">
        <title>Spirosoma foliorum sp. nov., isolated from the leaves on the Nejang mountain Korea, Republic of.</title>
        <authorList>
            <person name="Ho H."/>
            <person name="Lee Y.-J."/>
            <person name="Nurcahyanto D.-A."/>
            <person name="Kim S.-G."/>
        </authorList>
    </citation>
    <scope>NUCLEOTIDE SEQUENCE [LARGE SCALE GENOMIC DNA]</scope>
    <source>
        <strain evidence="9 10">PL0136</strain>
    </source>
</reference>
<evidence type="ECO:0000256" key="1">
    <source>
        <dbReference type="ARBA" id="ARBA00001946"/>
    </source>
</evidence>
<dbReference type="GO" id="GO:0004518">
    <property type="term" value="F:nuclease activity"/>
    <property type="evidence" value="ECO:0007669"/>
    <property type="project" value="UniProtKB-KW"/>
</dbReference>
<dbReference type="GO" id="GO:0016787">
    <property type="term" value="F:hydrolase activity"/>
    <property type="evidence" value="ECO:0007669"/>
    <property type="project" value="UniProtKB-KW"/>
</dbReference>
<sequence>MSLYLLDTNICVHLLKGEYQIKPKLAEVGVKSCFLSEITIAELLFGIENSAPDRRKQNLERFNTFQTLFSGRILSIGEALHEYARQKATLRRIGRPVGEFDLLIGSTAIIRGFILVTRNTKDFSSMNGIQLENWVDD</sequence>
<evidence type="ECO:0000256" key="2">
    <source>
        <dbReference type="ARBA" id="ARBA00022649"/>
    </source>
</evidence>
<keyword evidence="5" id="KW-0378">Hydrolase</keyword>
<evidence type="ECO:0000313" key="10">
    <source>
        <dbReference type="Proteomes" id="UP000515369"/>
    </source>
</evidence>
<keyword evidence="4" id="KW-0479">Metal-binding</keyword>
<dbReference type="GO" id="GO:0046872">
    <property type="term" value="F:metal ion binding"/>
    <property type="evidence" value="ECO:0007669"/>
    <property type="project" value="UniProtKB-KW"/>
</dbReference>
<keyword evidence="2" id="KW-1277">Toxin-antitoxin system</keyword>
<keyword evidence="6" id="KW-0460">Magnesium</keyword>
<organism evidence="9 10">
    <name type="scientific">Spirosoma foliorum</name>
    <dbReference type="NCBI Taxonomy" id="2710596"/>
    <lineage>
        <taxon>Bacteria</taxon>
        <taxon>Pseudomonadati</taxon>
        <taxon>Bacteroidota</taxon>
        <taxon>Cytophagia</taxon>
        <taxon>Cytophagales</taxon>
        <taxon>Cytophagaceae</taxon>
        <taxon>Spirosoma</taxon>
    </lineage>
</organism>
<proteinExistence type="inferred from homology"/>